<reference evidence="3 4" key="1">
    <citation type="submission" date="2019-03" db="EMBL/GenBank/DDBJ databases">
        <title>Genomic Encyclopedia of Type Strains, Phase IV (KMG-IV): sequencing the most valuable type-strain genomes for metagenomic binning, comparative biology and taxonomic classification.</title>
        <authorList>
            <person name="Goeker M."/>
        </authorList>
    </citation>
    <scope>NUCLEOTIDE SEQUENCE [LARGE SCALE GENOMIC DNA]</scope>
    <source>
        <strain evidence="3 4">DSM 15264</strain>
    </source>
</reference>
<protein>
    <recommendedName>
        <fullName evidence="2">WYL domain-containing protein</fullName>
    </recommendedName>
</protein>
<gene>
    <name evidence="3" type="ORF">EV676_10667</name>
</gene>
<feature type="region of interest" description="Disordered" evidence="1">
    <location>
        <begin position="21"/>
        <end position="49"/>
    </location>
</feature>
<evidence type="ECO:0000313" key="4">
    <source>
        <dbReference type="Proteomes" id="UP000294772"/>
    </source>
</evidence>
<evidence type="ECO:0000259" key="2">
    <source>
        <dbReference type="Pfam" id="PF13280"/>
    </source>
</evidence>
<proteinExistence type="predicted"/>
<accession>A0AA46HV91</accession>
<feature type="domain" description="WYL" evidence="2">
    <location>
        <begin position="69"/>
        <end position="120"/>
    </location>
</feature>
<evidence type="ECO:0000256" key="1">
    <source>
        <dbReference type="SAM" id="MobiDB-lite"/>
    </source>
</evidence>
<comment type="caution">
    <text evidence="3">The sequence shown here is derived from an EMBL/GenBank/DDBJ whole genome shotgun (WGS) entry which is preliminary data.</text>
</comment>
<name>A0AA46HV91_9BURK</name>
<dbReference type="Proteomes" id="UP000294772">
    <property type="component" value="Unassembled WGS sequence"/>
</dbReference>
<organism evidence="3 4">
    <name type="scientific">Caldimonas thermodepolymerans</name>
    <dbReference type="NCBI Taxonomy" id="215580"/>
    <lineage>
        <taxon>Bacteria</taxon>
        <taxon>Pseudomonadati</taxon>
        <taxon>Pseudomonadota</taxon>
        <taxon>Betaproteobacteria</taxon>
        <taxon>Burkholderiales</taxon>
        <taxon>Sphaerotilaceae</taxon>
        <taxon>Caldimonas</taxon>
    </lineage>
</organism>
<feature type="compositionally biased region" description="Basic and acidic residues" evidence="1">
    <location>
        <begin position="21"/>
        <end position="45"/>
    </location>
</feature>
<evidence type="ECO:0000313" key="3">
    <source>
        <dbReference type="EMBL" id="TCP06584.1"/>
    </source>
</evidence>
<dbReference type="SUPFAM" id="SSF158682">
    <property type="entry name" value="TerB-like"/>
    <property type="match status" value="1"/>
</dbReference>
<dbReference type="Pfam" id="PF13280">
    <property type="entry name" value="WYL"/>
    <property type="match status" value="1"/>
</dbReference>
<dbReference type="AlphaFoldDB" id="A0AA46HV91"/>
<sequence>MGTLAWLRRLMRAFAGAHREVQGRRAAEQEAREGMRGRSNERQEGEEATDAWEGRFWESREPRRAWAHIRIQYRDGVGRESERDITVRCIDASGRARLLLAHCHLRGETRSFRLDRVKSACDRDGVVIEDLYEYLMDRASDIASYFGINEKLLAPLTRLSDEHIDALRVLLYVGRADGSLRKREKEIIEEWISGLGAAFPKMDDLVGALMNEIGRPADRAFEAAVVRLSTASQELRWRVLALAQAIVSTQKTIAAAEGAALDLMRRSWVICPSERVGLAPS</sequence>
<dbReference type="RefSeq" id="WP_165908692.1">
    <property type="nucleotide sequence ID" value="NZ_SLXF01000006.1"/>
</dbReference>
<dbReference type="CDD" id="cd07177">
    <property type="entry name" value="terB_like"/>
    <property type="match status" value="1"/>
</dbReference>
<dbReference type="InterPro" id="IPR026881">
    <property type="entry name" value="WYL_dom"/>
</dbReference>
<dbReference type="EMBL" id="SLXF01000006">
    <property type="protein sequence ID" value="TCP06584.1"/>
    <property type="molecule type" value="Genomic_DNA"/>
</dbReference>
<dbReference type="InterPro" id="IPR029024">
    <property type="entry name" value="TerB-like"/>
</dbReference>